<keyword evidence="5" id="KW-0819">tRNA processing</keyword>
<evidence type="ECO:0000256" key="10">
    <source>
        <dbReference type="ARBA" id="ARBA00024908"/>
    </source>
</evidence>
<dbReference type="InterPro" id="IPR003442">
    <property type="entry name" value="T6A_TsaE"/>
</dbReference>
<comment type="similarity">
    <text evidence="2">Belongs to the TsaE family.</text>
</comment>
<comment type="caution">
    <text evidence="12">The sequence shown here is derived from an EMBL/GenBank/DDBJ whole genome shotgun (WGS) entry which is preliminary data.</text>
</comment>
<dbReference type="STRING" id="1193182.BN11_1300002"/>
<evidence type="ECO:0000313" key="13">
    <source>
        <dbReference type="Proteomes" id="UP000035763"/>
    </source>
</evidence>
<evidence type="ECO:0000256" key="11">
    <source>
        <dbReference type="ARBA" id="ARBA00032441"/>
    </source>
</evidence>
<keyword evidence="9" id="KW-0460">Magnesium</keyword>
<dbReference type="GO" id="GO:0046872">
    <property type="term" value="F:metal ion binding"/>
    <property type="evidence" value="ECO:0007669"/>
    <property type="project" value="UniProtKB-KW"/>
</dbReference>
<dbReference type="EMBL" id="CAJA01000036">
    <property type="protein sequence ID" value="CCH72047.1"/>
    <property type="molecule type" value="Genomic_DNA"/>
</dbReference>
<dbReference type="OrthoDB" id="9800307at2"/>
<dbReference type="InterPro" id="IPR027417">
    <property type="entry name" value="P-loop_NTPase"/>
</dbReference>
<keyword evidence="7" id="KW-0547">Nucleotide-binding</keyword>
<accession>W6JTE0</accession>
<evidence type="ECO:0000256" key="4">
    <source>
        <dbReference type="ARBA" id="ARBA00022490"/>
    </source>
</evidence>
<sequence length="169" mass="17740">MTRFRTGAVTLATPEDTQAFGRALATLLRAGDLVILTGDLGAGKTTLTQGIGAGLHVRGPITSPTFVIARVHPTLAAGPALVHVDAYRLGSFAELDDMDLDADIADSVTLVEWGEGLAEDLTDSHLAIRMTADPATETRRVDIIAVGDRWQTTGSRSALQALTSEDDAS</sequence>
<evidence type="ECO:0000256" key="7">
    <source>
        <dbReference type="ARBA" id="ARBA00022741"/>
    </source>
</evidence>
<dbReference type="PANTHER" id="PTHR33540">
    <property type="entry name" value="TRNA THREONYLCARBAMOYLADENOSINE BIOSYNTHESIS PROTEIN TSAE"/>
    <property type="match status" value="1"/>
</dbReference>
<name>W6JTE0_9MICO</name>
<dbReference type="SUPFAM" id="SSF52540">
    <property type="entry name" value="P-loop containing nucleoside triphosphate hydrolases"/>
    <property type="match status" value="1"/>
</dbReference>
<keyword evidence="8" id="KW-0067">ATP-binding</keyword>
<evidence type="ECO:0000256" key="6">
    <source>
        <dbReference type="ARBA" id="ARBA00022723"/>
    </source>
</evidence>
<dbReference type="GO" id="GO:0002949">
    <property type="term" value="P:tRNA threonylcarbamoyladenosine modification"/>
    <property type="evidence" value="ECO:0007669"/>
    <property type="project" value="InterPro"/>
</dbReference>
<evidence type="ECO:0000313" key="12">
    <source>
        <dbReference type="EMBL" id="CCH72047.1"/>
    </source>
</evidence>
<dbReference type="RefSeq" id="WP_048697088.1">
    <property type="nucleotide sequence ID" value="NZ_HG764815.1"/>
</dbReference>
<comment type="subcellular location">
    <subcellularLocation>
        <location evidence="1">Cytoplasm</location>
    </subcellularLocation>
</comment>
<dbReference type="Gene3D" id="3.40.50.300">
    <property type="entry name" value="P-loop containing nucleotide triphosphate hydrolases"/>
    <property type="match status" value="1"/>
</dbReference>
<protein>
    <recommendedName>
        <fullName evidence="3">tRNA threonylcarbamoyladenosine biosynthesis protein TsaE</fullName>
    </recommendedName>
    <alternativeName>
        <fullName evidence="11">t(6)A37 threonylcarbamoyladenosine biosynthesis protein TsaE</fullName>
    </alternativeName>
</protein>
<gene>
    <name evidence="12" type="ORF">BN11_1300002</name>
</gene>
<evidence type="ECO:0000256" key="8">
    <source>
        <dbReference type="ARBA" id="ARBA00022840"/>
    </source>
</evidence>
<keyword evidence="4" id="KW-0963">Cytoplasm</keyword>
<dbReference type="Proteomes" id="UP000035763">
    <property type="component" value="Unassembled WGS sequence"/>
</dbReference>
<dbReference type="GO" id="GO:0005737">
    <property type="term" value="C:cytoplasm"/>
    <property type="evidence" value="ECO:0007669"/>
    <property type="project" value="UniProtKB-SubCell"/>
</dbReference>
<dbReference type="GO" id="GO:0005524">
    <property type="term" value="F:ATP binding"/>
    <property type="evidence" value="ECO:0007669"/>
    <property type="project" value="UniProtKB-KW"/>
</dbReference>
<evidence type="ECO:0000256" key="2">
    <source>
        <dbReference type="ARBA" id="ARBA00007599"/>
    </source>
</evidence>
<proteinExistence type="inferred from homology"/>
<dbReference type="PANTHER" id="PTHR33540:SF2">
    <property type="entry name" value="TRNA THREONYLCARBAMOYLADENOSINE BIOSYNTHESIS PROTEIN TSAE"/>
    <property type="match status" value="1"/>
</dbReference>
<dbReference type="AlphaFoldDB" id="W6JTE0"/>
<keyword evidence="6" id="KW-0479">Metal-binding</keyword>
<reference evidence="12 13" key="1">
    <citation type="journal article" date="2013" name="ISME J.">
        <title>A metabolic model for members of the genus Tetrasphaera involved in enhanced biological phosphorus removal.</title>
        <authorList>
            <person name="Kristiansen R."/>
            <person name="Nguyen H.T.T."/>
            <person name="Saunders A.M."/>
            <person name="Nielsen J.L."/>
            <person name="Wimmer R."/>
            <person name="Le V.Q."/>
            <person name="McIlroy S.J."/>
            <person name="Petrovski S."/>
            <person name="Seviour R.J."/>
            <person name="Calteau A."/>
            <person name="Nielsen K.L."/>
            <person name="Nielsen P.H."/>
        </authorList>
    </citation>
    <scope>NUCLEOTIDE SEQUENCE [LARGE SCALE GENOMIC DNA]</scope>
    <source>
        <strain evidence="12 13">Ben110</strain>
    </source>
</reference>
<evidence type="ECO:0000256" key="3">
    <source>
        <dbReference type="ARBA" id="ARBA00019010"/>
    </source>
</evidence>
<evidence type="ECO:0000256" key="5">
    <source>
        <dbReference type="ARBA" id="ARBA00022694"/>
    </source>
</evidence>
<evidence type="ECO:0000256" key="9">
    <source>
        <dbReference type="ARBA" id="ARBA00022842"/>
    </source>
</evidence>
<keyword evidence="13" id="KW-1185">Reference proteome</keyword>
<dbReference type="Pfam" id="PF02367">
    <property type="entry name" value="TsaE"/>
    <property type="match status" value="1"/>
</dbReference>
<evidence type="ECO:0000256" key="1">
    <source>
        <dbReference type="ARBA" id="ARBA00004496"/>
    </source>
</evidence>
<dbReference type="NCBIfam" id="TIGR00150">
    <property type="entry name" value="T6A_YjeE"/>
    <property type="match status" value="1"/>
</dbReference>
<comment type="function">
    <text evidence="10">Required for the formation of a threonylcarbamoyl group on adenosine at position 37 (t(6)A37) in tRNAs that read codons beginning with adenine. Is involved in the transfer of the threonylcarbamoyl moiety of threonylcarbamoyl-AMP (TC-AMP) to the N6 group of A37, together with TsaD and TsaB. TsaE seems to play an indirect role in the t(6)A biosynthesis pathway, possibly in regulating the core enzymatic function of TsaD.</text>
</comment>
<organism evidence="12 13">
    <name type="scientific">Nostocoides australiense Ben110</name>
    <dbReference type="NCBI Taxonomy" id="1193182"/>
    <lineage>
        <taxon>Bacteria</taxon>
        <taxon>Bacillati</taxon>
        <taxon>Actinomycetota</taxon>
        <taxon>Actinomycetes</taxon>
        <taxon>Micrococcales</taxon>
        <taxon>Intrasporangiaceae</taxon>
        <taxon>Nostocoides</taxon>
    </lineage>
</organism>